<evidence type="ECO:0000256" key="1">
    <source>
        <dbReference type="ARBA" id="ARBA00007626"/>
    </source>
</evidence>
<evidence type="ECO:0000313" key="5">
    <source>
        <dbReference type="Proteomes" id="UP000243459"/>
    </source>
</evidence>
<dbReference type="InterPro" id="IPR036063">
    <property type="entry name" value="Smr_dom_sf"/>
</dbReference>
<sequence>MASIVSYKLLPFPPPLCALRNSKKKSSKPISKHSDRLLSSLSSSCDPSAAAHVIRRFVSSSSKSTALRTLSLLLSLSSPFSLPFYRRISASHWFKWTPKLVAEVIALLESDGHPLEARELVSESVLRLSSQREIAHFYCDLVVAASGRGLKEFVLECCGWIKDTGFVGKRVFECMVRGLSLVGMVEDAEKVLDEMGHLGVGMVEDAEKVLDEMGHLGFKPSGFEYRVVIQGYGRLGSFKEMRRVIGRMENAEIGIDTVCANLVLSCYGDYGNLAEMVTWIRNMRLLGISYSVRTCNSVLNSCPSVVSMVKDLENLPLSMDDLLEMLNDEEALLVKEMAGTSVLLEKLTWSDSEGKLDLHGFHLASAYIILLQWMEEFRRRLRVKEEVPIPLEISVVCGLGKHSIMRGESPVKKLVSKLMSRLKSPMKIDRKNVGRFVAKGKAVKDWLC</sequence>
<dbReference type="AlphaFoldDB" id="A0A5P1EGE6"/>
<dbReference type="Pfam" id="PF01535">
    <property type="entry name" value="PPR"/>
    <property type="match status" value="2"/>
</dbReference>
<gene>
    <name evidence="4" type="ORF">A4U43_C07F24000</name>
</gene>
<dbReference type="EMBL" id="CM007387">
    <property type="protein sequence ID" value="ONK64277.1"/>
    <property type="molecule type" value="Genomic_DNA"/>
</dbReference>
<proteinExistence type="inferred from homology"/>
<dbReference type="Gene3D" id="1.25.40.10">
    <property type="entry name" value="Tetratricopeptide repeat domain"/>
    <property type="match status" value="2"/>
</dbReference>
<dbReference type="Proteomes" id="UP000243459">
    <property type="component" value="Chromosome 7"/>
</dbReference>
<dbReference type="InterPro" id="IPR002885">
    <property type="entry name" value="PPR_rpt"/>
</dbReference>
<dbReference type="NCBIfam" id="TIGR00756">
    <property type="entry name" value="PPR"/>
    <property type="match status" value="2"/>
</dbReference>
<dbReference type="PANTHER" id="PTHR47447">
    <property type="entry name" value="OS03G0856100 PROTEIN"/>
    <property type="match status" value="1"/>
</dbReference>
<dbReference type="SMART" id="SM00463">
    <property type="entry name" value="SMR"/>
    <property type="match status" value="1"/>
</dbReference>
<dbReference type="OMA" id="CREHEKM"/>
<evidence type="ECO:0000259" key="3">
    <source>
        <dbReference type="PROSITE" id="PS50828"/>
    </source>
</evidence>
<keyword evidence="2" id="KW-0677">Repeat</keyword>
<dbReference type="InterPro" id="IPR011990">
    <property type="entry name" value="TPR-like_helical_dom_sf"/>
</dbReference>
<dbReference type="PANTHER" id="PTHR47447:SF15">
    <property type="entry name" value="OS02G0120000 PROTEIN"/>
    <property type="match status" value="1"/>
</dbReference>
<evidence type="ECO:0000313" key="4">
    <source>
        <dbReference type="EMBL" id="ONK64277.1"/>
    </source>
</evidence>
<name>A0A5P1EGE6_ASPOF</name>
<protein>
    <recommendedName>
        <fullName evidence="3">Smr domain-containing protein</fullName>
    </recommendedName>
</protein>
<dbReference type="InterPro" id="IPR002625">
    <property type="entry name" value="Smr_dom"/>
</dbReference>
<dbReference type="Gramene" id="ONK64277">
    <property type="protein sequence ID" value="ONK64277"/>
    <property type="gene ID" value="A4U43_C07F24000"/>
</dbReference>
<accession>A0A5P1EGE6</accession>
<organism evidence="4 5">
    <name type="scientific">Asparagus officinalis</name>
    <name type="common">Garden asparagus</name>
    <dbReference type="NCBI Taxonomy" id="4686"/>
    <lineage>
        <taxon>Eukaryota</taxon>
        <taxon>Viridiplantae</taxon>
        <taxon>Streptophyta</taxon>
        <taxon>Embryophyta</taxon>
        <taxon>Tracheophyta</taxon>
        <taxon>Spermatophyta</taxon>
        <taxon>Magnoliopsida</taxon>
        <taxon>Liliopsida</taxon>
        <taxon>Asparagales</taxon>
        <taxon>Asparagaceae</taxon>
        <taxon>Asparagoideae</taxon>
        <taxon>Asparagus</taxon>
    </lineage>
</organism>
<dbReference type="Gene3D" id="3.30.1370.110">
    <property type="match status" value="1"/>
</dbReference>
<evidence type="ECO:0000256" key="2">
    <source>
        <dbReference type="ARBA" id="ARBA00022737"/>
    </source>
</evidence>
<comment type="similarity">
    <text evidence="1">Belongs to the PPR family. P subfamily.</text>
</comment>
<reference evidence="5" key="1">
    <citation type="journal article" date="2017" name="Nat. Commun.">
        <title>The asparagus genome sheds light on the origin and evolution of a young Y chromosome.</title>
        <authorList>
            <person name="Harkess A."/>
            <person name="Zhou J."/>
            <person name="Xu C."/>
            <person name="Bowers J.E."/>
            <person name="Van der Hulst R."/>
            <person name="Ayyampalayam S."/>
            <person name="Mercati F."/>
            <person name="Riccardi P."/>
            <person name="McKain M.R."/>
            <person name="Kakrana A."/>
            <person name="Tang H."/>
            <person name="Ray J."/>
            <person name="Groenendijk J."/>
            <person name="Arikit S."/>
            <person name="Mathioni S.M."/>
            <person name="Nakano M."/>
            <person name="Shan H."/>
            <person name="Telgmann-Rauber A."/>
            <person name="Kanno A."/>
            <person name="Yue Z."/>
            <person name="Chen H."/>
            <person name="Li W."/>
            <person name="Chen Y."/>
            <person name="Xu X."/>
            <person name="Zhang Y."/>
            <person name="Luo S."/>
            <person name="Chen H."/>
            <person name="Gao J."/>
            <person name="Mao Z."/>
            <person name="Pires J.C."/>
            <person name="Luo M."/>
            <person name="Kudrna D."/>
            <person name="Wing R.A."/>
            <person name="Meyers B.C."/>
            <person name="Yi K."/>
            <person name="Kong H."/>
            <person name="Lavrijsen P."/>
            <person name="Sunseri F."/>
            <person name="Falavigna A."/>
            <person name="Ye Y."/>
            <person name="Leebens-Mack J.H."/>
            <person name="Chen G."/>
        </authorList>
    </citation>
    <scope>NUCLEOTIDE SEQUENCE [LARGE SCALE GENOMIC DNA]</scope>
    <source>
        <strain evidence="5">cv. DH0086</strain>
    </source>
</reference>
<feature type="domain" description="Smr" evidence="3">
    <location>
        <begin position="356"/>
        <end position="447"/>
    </location>
</feature>
<dbReference type="PROSITE" id="PS50828">
    <property type="entry name" value="SMR"/>
    <property type="match status" value="1"/>
</dbReference>
<dbReference type="SUPFAM" id="SSF160443">
    <property type="entry name" value="SMR domain-like"/>
    <property type="match status" value="1"/>
</dbReference>
<keyword evidence="5" id="KW-1185">Reference proteome</keyword>